<organism evidence="2 3">
    <name type="scientific">Urochloa decumbens</name>
    <dbReference type="NCBI Taxonomy" id="240449"/>
    <lineage>
        <taxon>Eukaryota</taxon>
        <taxon>Viridiplantae</taxon>
        <taxon>Streptophyta</taxon>
        <taxon>Embryophyta</taxon>
        <taxon>Tracheophyta</taxon>
        <taxon>Spermatophyta</taxon>
        <taxon>Magnoliopsida</taxon>
        <taxon>Liliopsida</taxon>
        <taxon>Poales</taxon>
        <taxon>Poaceae</taxon>
        <taxon>PACMAD clade</taxon>
        <taxon>Panicoideae</taxon>
        <taxon>Panicodae</taxon>
        <taxon>Paniceae</taxon>
        <taxon>Melinidinae</taxon>
        <taxon>Urochloa</taxon>
    </lineage>
</organism>
<evidence type="ECO:0000313" key="3">
    <source>
        <dbReference type="Proteomes" id="UP001497457"/>
    </source>
</evidence>
<proteinExistence type="predicted"/>
<evidence type="ECO:0000256" key="1">
    <source>
        <dbReference type="SAM" id="Phobius"/>
    </source>
</evidence>
<protein>
    <submittedName>
        <fullName evidence="2">Uncharacterized protein</fullName>
    </submittedName>
</protein>
<name>A0ABC9A3C6_9POAL</name>
<evidence type="ECO:0000313" key="2">
    <source>
        <dbReference type="EMBL" id="CAL4971210.1"/>
    </source>
</evidence>
<dbReference type="Proteomes" id="UP001497457">
    <property type="component" value="Chromosome 2b"/>
</dbReference>
<keyword evidence="1" id="KW-0472">Membrane</keyword>
<sequence>MAGMNNGGALAIAGDYRGGGGGLFRLRNRRHRAGLYVAAWGAAGVLSTTVPGGLAVNPGHILLYFIVLIAGVLLLLLSLVDLPWGERAAARLEGLLEAVL</sequence>
<keyword evidence="1" id="KW-0812">Transmembrane</keyword>
<gene>
    <name evidence="2" type="ORF">URODEC1_LOCUS50536</name>
</gene>
<feature type="transmembrane region" description="Helical" evidence="1">
    <location>
        <begin position="61"/>
        <end position="82"/>
    </location>
</feature>
<dbReference type="EMBL" id="OZ075112">
    <property type="protein sequence ID" value="CAL4971210.1"/>
    <property type="molecule type" value="Genomic_DNA"/>
</dbReference>
<accession>A0ABC9A3C6</accession>
<reference evidence="2" key="1">
    <citation type="submission" date="2024-10" db="EMBL/GenBank/DDBJ databases">
        <authorList>
            <person name="Ryan C."/>
        </authorList>
    </citation>
    <scope>NUCLEOTIDE SEQUENCE [LARGE SCALE GENOMIC DNA]</scope>
</reference>
<dbReference type="AlphaFoldDB" id="A0ABC9A3C6"/>
<keyword evidence="3" id="KW-1185">Reference proteome</keyword>
<keyword evidence="1" id="KW-1133">Transmembrane helix</keyword>
<feature type="transmembrane region" description="Helical" evidence="1">
    <location>
        <begin position="33"/>
        <end position="55"/>
    </location>
</feature>